<accession>A0A0F8ZF16</accession>
<gene>
    <name evidence="2" type="ORF">LCGC14_2703370</name>
</gene>
<feature type="non-terminal residue" evidence="2">
    <location>
        <position position="1"/>
    </location>
</feature>
<reference evidence="2" key="1">
    <citation type="journal article" date="2015" name="Nature">
        <title>Complex archaea that bridge the gap between prokaryotes and eukaryotes.</title>
        <authorList>
            <person name="Spang A."/>
            <person name="Saw J.H."/>
            <person name="Jorgensen S.L."/>
            <person name="Zaremba-Niedzwiedzka K."/>
            <person name="Martijn J."/>
            <person name="Lind A.E."/>
            <person name="van Eijk R."/>
            <person name="Schleper C."/>
            <person name="Guy L."/>
            <person name="Ettema T.J."/>
        </authorList>
    </citation>
    <scope>NUCLEOTIDE SEQUENCE</scope>
</reference>
<organism evidence="2">
    <name type="scientific">marine sediment metagenome</name>
    <dbReference type="NCBI Taxonomy" id="412755"/>
    <lineage>
        <taxon>unclassified sequences</taxon>
        <taxon>metagenomes</taxon>
        <taxon>ecological metagenomes</taxon>
    </lineage>
</organism>
<keyword evidence="1" id="KW-0812">Transmembrane</keyword>
<protein>
    <submittedName>
        <fullName evidence="2">Uncharacterized protein</fullName>
    </submittedName>
</protein>
<dbReference type="AlphaFoldDB" id="A0A0F8ZF16"/>
<proteinExistence type="predicted"/>
<keyword evidence="1" id="KW-1133">Transmembrane helix</keyword>
<sequence>LVGIGGVVGGLFTLYGFFKSGAAGLVLQVLGLIWGAAVAAKHGVCPPARIVRG</sequence>
<evidence type="ECO:0000313" key="2">
    <source>
        <dbReference type="EMBL" id="KKK92392.1"/>
    </source>
</evidence>
<evidence type="ECO:0000256" key="1">
    <source>
        <dbReference type="SAM" id="Phobius"/>
    </source>
</evidence>
<name>A0A0F8ZF16_9ZZZZ</name>
<feature type="transmembrane region" description="Helical" evidence="1">
    <location>
        <begin position="20"/>
        <end position="40"/>
    </location>
</feature>
<keyword evidence="1" id="KW-0472">Membrane</keyword>
<dbReference type="EMBL" id="LAZR01048231">
    <property type="protein sequence ID" value="KKK92392.1"/>
    <property type="molecule type" value="Genomic_DNA"/>
</dbReference>
<comment type="caution">
    <text evidence="2">The sequence shown here is derived from an EMBL/GenBank/DDBJ whole genome shotgun (WGS) entry which is preliminary data.</text>
</comment>